<feature type="compositionally biased region" description="Polar residues" evidence="1">
    <location>
        <begin position="97"/>
        <end position="109"/>
    </location>
</feature>
<reference evidence="3 5" key="1">
    <citation type="submission" date="2020-01" db="EMBL/GenBank/DDBJ databases">
        <authorList>
            <consortium name="DOE Joint Genome Institute"/>
            <person name="Haridas S."/>
            <person name="Albert R."/>
            <person name="Binder M."/>
            <person name="Bloem J."/>
            <person name="Labutti K."/>
            <person name="Salamov A."/>
            <person name="Andreopoulos B."/>
            <person name="Baker S.E."/>
            <person name="Barry K."/>
            <person name="Bills G."/>
            <person name="Bluhm B.H."/>
            <person name="Cannon C."/>
            <person name="Castanera R."/>
            <person name="Culley D.E."/>
            <person name="Daum C."/>
            <person name="Ezra D."/>
            <person name="Gonzalez J.B."/>
            <person name="Henrissat B."/>
            <person name="Kuo A."/>
            <person name="Liang C."/>
            <person name="Lipzen A."/>
            <person name="Lutzoni F."/>
            <person name="Magnuson J."/>
            <person name="Mondo S."/>
            <person name="Nolan M."/>
            <person name="Ohm R."/>
            <person name="Pangilinan J."/>
            <person name="Park H.-J."/>
            <person name="Ramirez L."/>
            <person name="Alfaro M."/>
            <person name="Sun H."/>
            <person name="Tritt A."/>
            <person name="Yoshinaga Y."/>
            <person name="Zwiers L.-H."/>
            <person name="Turgeon B.G."/>
            <person name="Goodwin S.B."/>
            <person name="Spatafora J.W."/>
            <person name="Crous P.W."/>
            <person name="Grigoriev I.V."/>
        </authorList>
    </citation>
    <scope>NUCLEOTIDE SEQUENCE</scope>
    <source>
        <strain evidence="3 5">CBS 781.70</strain>
    </source>
</reference>
<feature type="compositionally biased region" description="Low complexity" evidence="1">
    <location>
        <begin position="705"/>
        <end position="717"/>
    </location>
</feature>
<dbReference type="Pfam" id="PF14636">
    <property type="entry name" value="FNIP_N"/>
    <property type="match status" value="1"/>
</dbReference>
<feature type="compositionally biased region" description="Polar residues" evidence="1">
    <location>
        <begin position="601"/>
        <end position="621"/>
    </location>
</feature>
<feature type="compositionally biased region" description="Basic and acidic residues" evidence="1">
    <location>
        <begin position="656"/>
        <end position="674"/>
    </location>
</feature>
<keyword evidence="4" id="KW-1185">Reference proteome</keyword>
<name>A0A6G1GH97_9PEZI</name>
<dbReference type="InterPro" id="IPR028084">
    <property type="entry name" value="FNIP_N_dom"/>
</dbReference>
<reference evidence="5" key="3">
    <citation type="submission" date="2025-04" db="UniProtKB">
        <authorList>
            <consortium name="RefSeq"/>
        </authorList>
    </citation>
    <scope>IDENTIFICATION</scope>
    <source>
        <strain evidence="5">CBS 781.70</strain>
    </source>
</reference>
<dbReference type="GO" id="GO:0051087">
    <property type="term" value="F:protein-folding chaperone binding"/>
    <property type="evidence" value="ECO:0007669"/>
    <property type="project" value="TreeGrafter"/>
</dbReference>
<feature type="region of interest" description="Disordered" evidence="1">
    <location>
        <begin position="1150"/>
        <end position="1173"/>
    </location>
</feature>
<accession>A0A6G1GH97</accession>
<feature type="domain" description="Folliculin-interacting protein N-terminal" evidence="2">
    <location>
        <begin position="73"/>
        <end position="209"/>
    </location>
</feature>
<proteinExistence type="predicted"/>
<dbReference type="AlphaFoldDB" id="A0A6G1GH97"/>
<feature type="compositionally biased region" description="Low complexity" evidence="1">
    <location>
        <begin position="858"/>
        <end position="882"/>
    </location>
</feature>
<evidence type="ECO:0000256" key="1">
    <source>
        <dbReference type="SAM" id="MobiDB-lite"/>
    </source>
</evidence>
<reference evidence="5" key="2">
    <citation type="submission" date="2020-04" db="EMBL/GenBank/DDBJ databases">
        <authorList>
            <consortium name="NCBI Genome Project"/>
        </authorList>
    </citation>
    <scope>NUCLEOTIDE SEQUENCE</scope>
    <source>
        <strain evidence="5">CBS 781.70</strain>
    </source>
</reference>
<evidence type="ECO:0000313" key="4">
    <source>
        <dbReference type="Proteomes" id="UP000504638"/>
    </source>
</evidence>
<feature type="region of interest" description="Disordered" evidence="1">
    <location>
        <begin position="238"/>
        <end position="262"/>
    </location>
</feature>
<feature type="region of interest" description="Disordered" evidence="1">
    <location>
        <begin position="1010"/>
        <end position="1033"/>
    </location>
</feature>
<dbReference type="Proteomes" id="UP000504638">
    <property type="component" value="Unplaced"/>
</dbReference>
<dbReference type="GO" id="GO:0005737">
    <property type="term" value="C:cytoplasm"/>
    <property type="evidence" value="ECO:0007669"/>
    <property type="project" value="TreeGrafter"/>
</dbReference>
<feature type="region of interest" description="Disordered" evidence="1">
    <location>
        <begin position="284"/>
        <end position="307"/>
    </location>
</feature>
<dbReference type="GeneID" id="54417864"/>
<feature type="compositionally biased region" description="Polar residues" evidence="1">
    <location>
        <begin position="634"/>
        <end position="654"/>
    </location>
</feature>
<feature type="compositionally biased region" description="Low complexity" evidence="1">
    <location>
        <begin position="1150"/>
        <end position="1159"/>
    </location>
</feature>
<evidence type="ECO:0000259" key="2">
    <source>
        <dbReference type="Pfam" id="PF14636"/>
    </source>
</evidence>
<feature type="region of interest" description="Disordered" evidence="1">
    <location>
        <begin position="1"/>
        <end position="21"/>
    </location>
</feature>
<organism evidence="3">
    <name type="scientific">Eremomyces bilateralis CBS 781.70</name>
    <dbReference type="NCBI Taxonomy" id="1392243"/>
    <lineage>
        <taxon>Eukaryota</taxon>
        <taxon>Fungi</taxon>
        <taxon>Dikarya</taxon>
        <taxon>Ascomycota</taxon>
        <taxon>Pezizomycotina</taxon>
        <taxon>Dothideomycetes</taxon>
        <taxon>Dothideomycetes incertae sedis</taxon>
        <taxon>Eremomycetales</taxon>
        <taxon>Eremomycetaceae</taxon>
        <taxon>Eremomyces</taxon>
    </lineage>
</organism>
<sequence length="1252" mass="135916">MLGHLLNSFNPARRNTATPRNLSQTELYAETAHTQHLLFPDTLSRPFEALDGPSLSASCDGNDTHDDLQNPRDIRIIIAQGEFGALPEVVLFDSNASSPTSPVLRSNKQVPRPSDSKFARGHIRKSSTASESSAIRSPTTPTAGPLQWGRTRAGSISSALPNIDEGSQSRAKESEKIVEVALGCMFENAYSRYRGVSNKIKVIPLEPRQYGSAVQSSSLGDGFGSFGRADGRKRSNLAISYTPADPPADKTSAGLGFSAQDRKDPRRRTVLLMRTFSIALPESEDGALADDRTPTPSNSLGKTHEFPFPTMNARAASSRRSSIAGNTTRTPMYGVCIAIQLPVAQSLASRSATRWNAKWPTSAPGPESLPSSFDSDRRAGWMLVDPIYGSDSFSSPFGSDVDDNVDLVGRHWDVIVRSLATLHELAAEKIVARLRAVDVGSPSPNGPQSTNTRYRRRVYLKPYTLAFDDDLKRAATSAGERIVRGMIIPRVRTGQGKWALWREEAKWLSNLNGSKDDFLATFLTSFLGSHTEWLDTLGPKQYRKKHWERRRSTGDSQDIASRTVIVSNNAIAARRLVFFLSEFLPSSPKPTGAFSPRRPATSASFRAYSQSPPMNVGLSRNESLRRTINRRGKSASSMAPQQVGGRNNSTSTIDTLDERSPAKVNDREAAHETGSRPASEGRPILPKLSLAADVDPSVRKSGAATPSTVTPTSSTPVRFAMPRTPSATSILPRPGSSSSLASANLMSNLNRSTSAHESNESQSASRWGSFKSLWSLGTRQDSSTDYGDIMHTPDEGLGISTANRSAYRQPNELERMVEQLSGVDRDLYPEDLQDSVGALSPDVSALDPEQDSPEQRIATSDTTSNVSATATTGTSATSAARAIPERKRSQSSYSPLKMSVNETDGVIDVEIPFFDSTLETGFGLASPAQSPFLPGFNSSSSAGGSDCVDPGSFGSGSQLGTFPSMNPCLHSKDINAVNVAGWLKKFHPDFELQSVLPYSDLEKDIRNTMRAEPTPTNSLPCTSPSNTPDPAEVKPHERWVNVCSTIIADTATFTVRKLTLKRLVKPSFSEIFPLSMPVTPALNPTPGIGFGGMPHRGFRPNTHTDAPHSLYSNLGETVVEERFSEENLTDRDPILTRCLKKLLSPDKQHLSLSLASSRSSSRRGRDQTRIEPDVGPGVNMLGFTNYECKQLVMDALEDIVKSVAADMARGKGESVEAEVVGNPGHRHKVSTNSSILREGVRRWMQDADRFSS</sequence>
<dbReference type="EMBL" id="ML975149">
    <property type="protein sequence ID" value="KAF1817475.1"/>
    <property type="molecule type" value="Genomic_DNA"/>
</dbReference>
<feature type="region of interest" description="Disordered" evidence="1">
    <location>
        <begin position="588"/>
        <end position="741"/>
    </location>
</feature>
<dbReference type="GO" id="GO:0042030">
    <property type="term" value="F:ATPase inhibitor activity"/>
    <property type="evidence" value="ECO:0007669"/>
    <property type="project" value="TreeGrafter"/>
</dbReference>
<feature type="compositionally biased region" description="Polar residues" evidence="1">
    <location>
        <begin position="1014"/>
        <end position="1028"/>
    </location>
</feature>
<feature type="region of interest" description="Disordered" evidence="1">
    <location>
        <begin position="834"/>
        <end position="896"/>
    </location>
</feature>
<feature type="compositionally biased region" description="Basic and acidic residues" evidence="1">
    <location>
        <begin position="1163"/>
        <end position="1172"/>
    </location>
</feature>
<feature type="region of interest" description="Disordered" evidence="1">
    <location>
        <begin position="97"/>
        <end position="150"/>
    </location>
</feature>
<feature type="compositionally biased region" description="Low complexity" evidence="1">
    <location>
        <begin position="126"/>
        <end position="137"/>
    </location>
</feature>
<dbReference type="PANTHER" id="PTHR21634:SF9">
    <property type="entry name" value="RE13835P"/>
    <property type="match status" value="1"/>
</dbReference>
<gene>
    <name evidence="3 5" type="ORF">P152DRAFT_427333</name>
</gene>
<feature type="compositionally biased region" description="Polar residues" evidence="1">
    <location>
        <begin position="7"/>
        <end position="21"/>
    </location>
</feature>
<dbReference type="OrthoDB" id="5428015at2759"/>
<protein>
    <recommendedName>
        <fullName evidence="2">Folliculin-interacting protein N-terminal domain-containing protein</fullName>
    </recommendedName>
</protein>
<evidence type="ECO:0000313" key="3">
    <source>
        <dbReference type="EMBL" id="KAF1817475.1"/>
    </source>
</evidence>
<dbReference type="RefSeq" id="XP_033539106.1">
    <property type="nucleotide sequence ID" value="XM_033677294.1"/>
</dbReference>
<dbReference type="PANTHER" id="PTHR21634">
    <property type="entry name" value="RE13835P"/>
    <property type="match status" value="1"/>
</dbReference>
<evidence type="ECO:0000313" key="5">
    <source>
        <dbReference type="RefSeq" id="XP_033539106.1"/>
    </source>
</evidence>